<evidence type="ECO:0000313" key="1">
    <source>
        <dbReference type="EMBL" id="KAJ8961729.1"/>
    </source>
</evidence>
<evidence type="ECO:0000313" key="2">
    <source>
        <dbReference type="Proteomes" id="UP001162162"/>
    </source>
</evidence>
<dbReference type="PANTHER" id="PTHR33960">
    <property type="entry name" value="SIMILAR TO KIAA0825 PROTEIN"/>
    <property type="match status" value="1"/>
</dbReference>
<keyword evidence="2" id="KW-1185">Reference proteome</keyword>
<accession>A0AAV8ZEF8</accession>
<organism evidence="1 2">
    <name type="scientific">Aromia moschata</name>
    <dbReference type="NCBI Taxonomy" id="1265417"/>
    <lineage>
        <taxon>Eukaryota</taxon>
        <taxon>Metazoa</taxon>
        <taxon>Ecdysozoa</taxon>
        <taxon>Arthropoda</taxon>
        <taxon>Hexapoda</taxon>
        <taxon>Insecta</taxon>
        <taxon>Pterygota</taxon>
        <taxon>Neoptera</taxon>
        <taxon>Endopterygota</taxon>
        <taxon>Coleoptera</taxon>
        <taxon>Polyphaga</taxon>
        <taxon>Cucujiformia</taxon>
        <taxon>Chrysomeloidea</taxon>
        <taxon>Cerambycidae</taxon>
        <taxon>Cerambycinae</taxon>
        <taxon>Callichromatini</taxon>
        <taxon>Aromia</taxon>
    </lineage>
</organism>
<protein>
    <submittedName>
        <fullName evidence="1">Uncharacterized protein</fullName>
    </submittedName>
</protein>
<proteinExistence type="predicted"/>
<sequence length="834" mass="94736">MEVMEDGNLMDKVHILIQRDMEYYKEKQAVLQETICPGIIGGRLDFPRSASFAAMKLVLWWEEEFVAAYKKPSGFLQKMKGPPKDDSECLPEACEGIVKDSDPSKFASLISKSADQLLEHLHILTQEALDHADLTVLTGTIGASALLKNCLWFYMQKMNNTKSNDVDQLQKGYKKYHEMCEALAERLLDLHCRLLSLYILQDAECLDWENHKPFFESERGSYTIQMWWLYMQGTREDLWNTVPPKMAQRVFAGMLNESLTILAVRYTQSSPSEARSKLHIVDISNLLLCVAQLLPSICDTAKEFIGFSNNGGSKILRDVHTKCQELLSCLLLRGSPLNDLHKVFKKGADNADMFKSRTTELTPWIVFALPNIFKDYPKTATKITDLHPDVCIALELMVLLAQPQPNWSLLIKVLCMKKCKILQMILDVCMNNYNVEMQRVVTDDFGCEAFLCPGDGSCRNVSASSVILSPVHYYDLIMSATEVLLYIGNDEDLSDVLLPIITKHADWDKCFERRHVWNQIRPPWYEAVLNLASPLIPTITETIINAIQTGASMYQAMSLTLALFSHFWDCSNPSLTRIASLLHESIPADTTPMNNSALLQILVSALYSALLRRSEAHTKEVKFDEAEPNVDKSQLRRSVSSFDASSSSPESIALAVAEALCSIDEDNKHTDQIEEFLEQARSCRRDVDFVASGVSRVESYQQMAEVLVSDLLLSTSGKKSLKSLYHFVKHNSEWIYQKLGVSEEKDENIPNRVVSNPSLLLHTMFHIGYRQFDQLLTGDWQPKWFSSLQTPMGLNLERVWTQLSHRWEFRNITSPHLSSHDVHVINNITSLIKQ</sequence>
<reference evidence="1" key="1">
    <citation type="journal article" date="2023" name="Insect Mol. Biol.">
        <title>Genome sequencing provides insights into the evolution of gene families encoding plant cell wall-degrading enzymes in longhorned beetles.</title>
        <authorList>
            <person name="Shin N.R."/>
            <person name="Okamura Y."/>
            <person name="Kirsch R."/>
            <person name="Pauchet Y."/>
        </authorList>
    </citation>
    <scope>NUCLEOTIDE SEQUENCE</scope>
    <source>
        <strain evidence="1">AMC_N1</strain>
    </source>
</reference>
<gene>
    <name evidence="1" type="ORF">NQ318_021329</name>
</gene>
<name>A0AAV8ZEF8_9CUCU</name>
<dbReference type="InterPro" id="IPR027993">
    <property type="entry name" value="DUF4495"/>
</dbReference>
<dbReference type="Proteomes" id="UP001162162">
    <property type="component" value="Unassembled WGS sequence"/>
</dbReference>
<dbReference type="EMBL" id="JAPWTK010000004">
    <property type="protein sequence ID" value="KAJ8961729.1"/>
    <property type="molecule type" value="Genomic_DNA"/>
</dbReference>
<dbReference type="PANTHER" id="PTHR33960:SF1">
    <property type="entry name" value="SIMILAR TO KIAA0825 PROTEIN"/>
    <property type="match status" value="1"/>
</dbReference>
<dbReference type="Pfam" id="PF14906">
    <property type="entry name" value="DUF4495"/>
    <property type="match status" value="1"/>
</dbReference>
<dbReference type="AlphaFoldDB" id="A0AAV8ZEF8"/>
<comment type="caution">
    <text evidence="1">The sequence shown here is derived from an EMBL/GenBank/DDBJ whole genome shotgun (WGS) entry which is preliminary data.</text>
</comment>